<accession>A0ABR4RQ31</accession>
<dbReference type="RefSeq" id="WP_025087460.1">
    <property type="nucleotide sequence ID" value="NZ_CP195054.1"/>
</dbReference>
<dbReference type="EMBL" id="JMHU01000007">
    <property type="protein sequence ID" value="KDA46184.1"/>
    <property type="molecule type" value="Genomic_DNA"/>
</dbReference>
<dbReference type="Proteomes" id="UP000027129">
    <property type="component" value="Unassembled WGS sequence"/>
</dbReference>
<gene>
    <name evidence="1" type="ORF">Lani381_0868</name>
</gene>
<protein>
    <recommendedName>
        <fullName evidence="3">Phage protein</fullName>
    </recommendedName>
</protein>
<reference evidence="1 2" key="1">
    <citation type="submission" date="2014-04" db="EMBL/GenBank/DDBJ databases">
        <title>Draft Genome Sequence of Lactobacillus animalis 381-IL-28.</title>
        <authorList>
            <person name="Sturino J.M."/>
            <person name="Rajendran M."/>
            <person name="Altermann E."/>
        </authorList>
    </citation>
    <scope>NUCLEOTIDE SEQUENCE [LARGE SCALE GENOMIC DNA]</scope>
    <source>
        <strain evidence="1 2">381-IL-28</strain>
    </source>
</reference>
<evidence type="ECO:0008006" key="3">
    <source>
        <dbReference type="Google" id="ProtNLM"/>
    </source>
</evidence>
<evidence type="ECO:0000313" key="1">
    <source>
        <dbReference type="EMBL" id="KDA46184.1"/>
    </source>
</evidence>
<evidence type="ECO:0000313" key="2">
    <source>
        <dbReference type="Proteomes" id="UP000027129"/>
    </source>
</evidence>
<sequence length="101" mass="12121">MTDLATIEKMTLKEYNLRMQAYRLQQVDRMFERRDLAWAIVTAKSVDKEGNYIYREFKDFFDYDEAIKAVENVQVREEDMDQDLVRIARRLAEYRKGGGKI</sequence>
<name>A0ABR4RQ31_9LACO</name>
<keyword evidence="2" id="KW-1185">Reference proteome</keyword>
<proteinExistence type="predicted"/>
<comment type="caution">
    <text evidence="1">The sequence shown here is derived from an EMBL/GenBank/DDBJ whole genome shotgun (WGS) entry which is preliminary data.</text>
</comment>
<organism evidence="1 2">
    <name type="scientific">Ligilactobacillus animalis</name>
    <dbReference type="NCBI Taxonomy" id="1605"/>
    <lineage>
        <taxon>Bacteria</taxon>
        <taxon>Bacillati</taxon>
        <taxon>Bacillota</taxon>
        <taxon>Bacilli</taxon>
        <taxon>Lactobacillales</taxon>
        <taxon>Lactobacillaceae</taxon>
        <taxon>Ligilactobacillus</taxon>
    </lineage>
</organism>